<evidence type="ECO:0000313" key="4">
    <source>
        <dbReference type="Proteomes" id="UP001153620"/>
    </source>
</evidence>
<reference evidence="3" key="1">
    <citation type="submission" date="2022-01" db="EMBL/GenBank/DDBJ databases">
        <authorList>
            <person name="King R."/>
        </authorList>
    </citation>
    <scope>NUCLEOTIDE SEQUENCE</scope>
</reference>
<evidence type="ECO:0000256" key="2">
    <source>
        <dbReference type="SAM" id="SignalP"/>
    </source>
</evidence>
<dbReference type="EMBL" id="OU895880">
    <property type="protein sequence ID" value="CAG9810398.1"/>
    <property type="molecule type" value="Genomic_DNA"/>
</dbReference>
<proteinExistence type="predicted"/>
<dbReference type="Proteomes" id="UP001153620">
    <property type="component" value="Chromosome 4"/>
</dbReference>
<keyword evidence="2" id="KW-0732">Signal</keyword>
<keyword evidence="1" id="KW-0175">Coiled coil</keyword>
<sequence length="537" mass="60940">MTKRILILLYMTLTFRHSLASSEIECTYNTFSYTVLGLIYQCDVKNDLKIFNDKSAVISTIDGVHEGTKGNNDVIGFYANQKTIQVFPKNLEKFFKNLKALWIANCELKEIFQSDLRKFPKLAFILLPGNKIEVIEEGLFAYNPDLEIVGFVDNNLIHVDPNVFDNLNKLSYFWFNNASCVNIAVHNMKDKVKMALNILRMHCVSSKVVAIDENLKNLKVDSVNVKVFAANIKALETRLKNSKFSKFRPLMNNFENLGDYSSCGKGSGVSDGRLEYVRLNTSLFASRFGGNIGLPYSKDFIRNSEPFDDDFARPTSNLNPTNNQSNREVFYKYNYSSRNPFQYIPDMPIAPNIKASQCDELDDLKASQSNIENSLSELKASQNDQKVAINQLDSKITIQLENIQKFSQNSLKSMQGSLKISHNYVISSIGGIKNTTNELKASQSEIMDSLLNLKNSQDDAEALIKSNEKKIEDLNEKLLNLEEKLENLSEKMEKIENKLGNFAHKVAIDVEKKMKGVEMRIAKKIEEVLKNVLAEKL</sequence>
<feature type="signal peptide" evidence="2">
    <location>
        <begin position="1"/>
        <end position="20"/>
    </location>
</feature>
<keyword evidence="4" id="KW-1185">Reference proteome</keyword>
<accession>A0A9N9S7X0</accession>
<reference evidence="3" key="2">
    <citation type="submission" date="2022-10" db="EMBL/GenBank/DDBJ databases">
        <authorList>
            <consortium name="ENA_rothamsted_submissions"/>
            <consortium name="culmorum"/>
            <person name="King R."/>
        </authorList>
    </citation>
    <scope>NUCLEOTIDE SEQUENCE</scope>
</reference>
<dbReference type="AlphaFoldDB" id="A0A9N9S7X0"/>
<organism evidence="3 4">
    <name type="scientific">Chironomus riparius</name>
    <dbReference type="NCBI Taxonomy" id="315576"/>
    <lineage>
        <taxon>Eukaryota</taxon>
        <taxon>Metazoa</taxon>
        <taxon>Ecdysozoa</taxon>
        <taxon>Arthropoda</taxon>
        <taxon>Hexapoda</taxon>
        <taxon>Insecta</taxon>
        <taxon>Pterygota</taxon>
        <taxon>Neoptera</taxon>
        <taxon>Endopterygota</taxon>
        <taxon>Diptera</taxon>
        <taxon>Nematocera</taxon>
        <taxon>Chironomoidea</taxon>
        <taxon>Chironomidae</taxon>
        <taxon>Chironominae</taxon>
        <taxon>Chironomus</taxon>
    </lineage>
</organism>
<dbReference type="Gene3D" id="3.80.10.10">
    <property type="entry name" value="Ribonuclease Inhibitor"/>
    <property type="match status" value="1"/>
</dbReference>
<dbReference type="SUPFAM" id="SSF52058">
    <property type="entry name" value="L domain-like"/>
    <property type="match status" value="1"/>
</dbReference>
<dbReference type="OrthoDB" id="676979at2759"/>
<protein>
    <submittedName>
        <fullName evidence="3">Uncharacterized protein</fullName>
    </submittedName>
</protein>
<gene>
    <name evidence="3" type="ORF">CHIRRI_LOCUS13212</name>
</gene>
<name>A0A9N9S7X0_9DIPT</name>
<evidence type="ECO:0000256" key="1">
    <source>
        <dbReference type="SAM" id="Coils"/>
    </source>
</evidence>
<dbReference type="InterPro" id="IPR032675">
    <property type="entry name" value="LRR_dom_sf"/>
</dbReference>
<evidence type="ECO:0000313" key="3">
    <source>
        <dbReference type="EMBL" id="CAG9810398.1"/>
    </source>
</evidence>
<feature type="chain" id="PRO_5040116021" evidence="2">
    <location>
        <begin position="21"/>
        <end position="537"/>
    </location>
</feature>
<feature type="coiled-coil region" evidence="1">
    <location>
        <begin position="457"/>
        <end position="505"/>
    </location>
</feature>